<organism evidence="2 3">
    <name type="scientific">Luteimonas salinilitoris</name>
    <dbReference type="NCBI Taxonomy" id="3237697"/>
    <lineage>
        <taxon>Bacteria</taxon>
        <taxon>Pseudomonadati</taxon>
        <taxon>Pseudomonadota</taxon>
        <taxon>Gammaproteobacteria</taxon>
        <taxon>Lysobacterales</taxon>
        <taxon>Lysobacteraceae</taxon>
        <taxon>Luteimonas</taxon>
    </lineage>
</organism>
<proteinExistence type="predicted"/>
<accession>A0ABV4HK48</accession>
<sequence>MPRSPDASTRTDERARTLLRLLDADDLDAAIEAGLADFDADAAASLPAADRDRLRAARDRLLAAWAARERHRSRNARLARRAAEREARRTPPAAGIGKPRLPAAAAAALARAKARAGGPGA</sequence>
<comment type="caution">
    <text evidence="2">The sequence shown here is derived from an EMBL/GenBank/DDBJ whole genome shotgun (WGS) entry which is preliminary data.</text>
</comment>
<feature type="compositionally biased region" description="Low complexity" evidence="1">
    <location>
        <begin position="90"/>
        <end position="100"/>
    </location>
</feature>
<keyword evidence="3" id="KW-1185">Reference proteome</keyword>
<dbReference type="RefSeq" id="WP_370563240.1">
    <property type="nucleotide sequence ID" value="NZ_JBFWIB010000003.1"/>
</dbReference>
<evidence type="ECO:0000256" key="1">
    <source>
        <dbReference type="SAM" id="MobiDB-lite"/>
    </source>
</evidence>
<evidence type="ECO:0000313" key="3">
    <source>
        <dbReference type="Proteomes" id="UP001566331"/>
    </source>
</evidence>
<evidence type="ECO:0000313" key="2">
    <source>
        <dbReference type="EMBL" id="MEZ0473116.1"/>
    </source>
</evidence>
<feature type="region of interest" description="Disordered" evidence="1">
    <location>
        <begin position="73"/>
        <end position="100"/>
    </location>
</feature>
<protein>
    <submittedName>
        <fullName evidence="2">Uncharacterized protein</fullName>
    </submittedName>
</protein>
<dbReference type="Proteomes" id="UP001566331">
    <property type="component" value="Unassembled WGS sequence"/>
</dbReference>
<name>A0ABV4HK48_9GAMM</name>
<gene>
    <name evidence="2" type="ORF">AB6713_00570</name>
</gene>
<reference evidence="2 3" key="1">
    <citation type="submission" date="2024-07" db="EMBL/GenBank/DDBJ databases">
        <title>Luteimonas salilacus sp. nov., isolated from the shore soil of Salt Lake in Tibet of China.</title>
        <authorList>
            <person name="Zhang X."/>
            <person name="Li A."/>
        </authorList>
    </citation>
    <scope>NUCLEOTIDE SEQUENCE [LARGE SCALE GENOMIC DNA]</scope>
    <source>
        <strain evidence="2 3">B3-2-R+30</strain>
    </source>
</reference>
<dbReference type="EMBL" id="JBFWIC010000001">
    <property type="protein sequence ID" value="MEZ0473116.1"/>
    <property type="molecule type" value="Genomic_DNA"/>
</dbReference>